<dbReference type="EMBL" id="JABFAE010000009">
    <property type="protein sequence ID" value="MBA0837799.1"/>
    <property type="molecule type" value="Genomic_DNA"/>
</dbReference>
<keyword evidence="2" id="KW-1185">Reference proteome</keyword>
<feature type="non-terminal residue" evidence="1">
    <location>
        <position position="94"/>
    </location>
</feature>
<name>A0A7J9JUH7_9ROSI</name>
<dbReference type="AlphaFoldDB" id="A0A7J9JUH7"/>
<reference evidence="1 2" key="1">
    <citation type="journal article" date="2019" name="Genome Biol. Evol.">
        <title>Insights into the evolution of the New World diploid cottons (Gossypium, subgenus Houzingenia) based on genome sequencing.</title>
        <authorList>
            <person name="Grover C.E."/>
            <person name="Arick M.A. 2nd"/>
            <person name="Thrash A."/>
            <person name="Conover J.L."/>
            <person name="Sanders W.S."/>
            <person name="Peterson D.G."/>
            <person name="Frelichowski J.E."/>
            <person name="Scheffler J.A."/>
            <person name="Scheffler B.E."/>
            <person name="Wendel J.F."/>
        </authorList>
    </citation>
    <scope>NUCLEOTIDE SEQUENCE [LARGE SCALE GENOMIC DNA]</scope>
    <source>
        <strain evidence="1">6</strain>
        <tissue evidence="1">Leaf</tissue>
    </source>
</reference>
<sequence>MRCRAKWMHQMRHKRCLLNRSQVGQILIVGGKLPSINLTQGSSTNDTPISRSFLTCSTSLEARRLQSLLHCLLQRVLLKMSLLTFLQVKAKVTN</sequence>
<dbReference type="Proteomes" id="UP000593575">
    <property type="component" value="Unassembled WGS sequence"/>
</dbReference>
<evidence type="ECO:0000313" key="1">
    <source>
        <dbReference type="EMBL" id="MBA0837799.1"/>
    </source>
</evidence>
<organism evidence="1 2">
    <name type="scientific">Gossypium armourianum</name>
    <dbReference type="NCBI Taxonomy" id="34283"/>
    <lineage>
        <taxon>Eukaryota</taxon>
        <taxon>Viridiplantae</taxon>
        <taxon>Streptophyta</taxon>
        <taxon>Embryophyta</taxon>
        <taxon>Tracheophyta</taxon>
        <taxon>Spermatophyta</taxon>
        <taxon>Magnoliopsida</taxon>
        <taxon>eudicotyledons</taxon>
        <taxon>Gunneridae</taxon>
        <taxon>Pentapetalae</taxon>
        <taxon>rosids</taxon>
        <taxon>malvids</taxon>
        <taxon>Malvales</taxon>
        <taxon>Malvaceae</taxon>
        <taxon>Malvoideae</taxon>
        <taxon>Gossypium</taxon>
    </lineage>
</organism>
<proteinExistence type="predicted"/>
<evidence type="ECO:0000313" key="2">
    <source>
        <dbReference type="Proteomes" id="UP000593575"/>
    </source>
</evidence>
<accession>A0A7J9JUH7</accession>
<gene>
    <name evidence="1" type="ORF">Goarm_009921</name>
</gene>
<comment type="caution">
    <text evidence="1">The sequence shown here is derived from an EMBL/GenBank/DDBJ whole genome shotgun (WGS) entry which is preliminary data.</text>
</comment>
<protein>
    <submittedName>
        <fullName evidence="1">Uncharacterized protein</fullName>
    </submittedName>
</protein>